<protein>
    <recommendedName>
        <fullName evidence="1">holo-[acyl-carrier-protein] synthase</fullName>
        <ecNumber evidence="1">2.7.8.7</ecNumber>
    </recommendedName>
</protein>
<dbReference type="Gene3D" id="3.90.470.20">
    <property type="entry name" value="4'-phosphopantetheinyl transferase domain"/>
    <property type="match status" value="1"/>
</dbReference>
<dbReference type="PANTHER" id="PTHR12215:SF15">
    <property type="entry name" value="4'-PHOSPHOPANTETHEINYL TRANSFERASE SUPERFAMILY-RELATED"/>
    <property type="match status" value="1"/>
</dbReference>
<dbReference type="EMBL" id="KZ452012">
    <property type="protein sequence ID" value="PKA51946.1"/>
    <property type="molecule type" value="Genomic_DNA"/>
</dbReference>
<dbReference type="InterPro" id="IPR037143">
    <property type="entry name" value="4-PPantetheinyl_Trfase_dom_sf"/>
</dbReference>
<name>A0A2I0A8T1_9ASPA</name>
<dbReference type="FunFam" id="3.90.470.20:FF:000010">
    <property type="entry name" value="L-aminoadipate-semialdehyde dehydrogenase-phosphopantetheinyl transferase"/>
    <property type="match status" value="1"/>
</dbReference>
<dbReference type="Pfam" id="PF01648">
    <property type="entry name" value="ACPS"/>
    <property type="match status" value="1"/>
</dbReference>
<dbReference type="OrthoDB" id="26719at2759"/>
<dbReference type="STRING" id="1088818.A0A2I0A8T1"/>
<dbReference type="InterPro" id="IPR008278">
    <property type="entry name" value="4-PPantetheinyl_Trfase_dom"/>
</dbReference>
<evidence type="ECO:0000259" key="4">
    <source>
        <dbReference type="Pfam" id="PF22624"/>
    </source>
</evidence>
<evidence type="ECO:0000259" key="3">
    <source>
        <dbReference type="Pfam" id="PF01648"/>
    </source>
</evidence>
<organism evidence="5 6">
    <name type="scientific">Apostasia shenzhenica</name>
    <dbReference type="NCBI Taxonomy" id="1088818"/>
    <lineage>
        <taxon>Eukaryota</taxon>
        <taxon>Viridiplantae</taxon>
        <taxon>Streptophyta</taxon>
        <taxon>Embryophyta</taxon>
        <taxon>Tracheophyta</taxon>
        <taxon>Spermatophyta</taxon>
        <taxon>Magnoliopsida</taxon>
        <taxon>Liliopsida</taxon>
        <taxon>Asparagales</taxon>
        <taxon>Orchidaceae</taxon>
        <taxon>Apostasioideae</taxon>
        <taxon>Apostasia</taxon>
    </lineage>
</organism>
<dbReference type="InterPro" id="IPR050559">
    <property type="entry name" value="P-Pant_transferase_sf"/>
</dbReference>
<dbReference type="AlphaFoldDB" id="A0A2I0A8T1"/>
<keyword evidence="2 5" id="KW-0808">Transferase</keyword>
<feature type="domain" description="4'-phosphopantetheinyl transferase N-terminal" evidence="4">
    <location>
        <begin position="49"/>
        <end position="135"/>
    </location>
</feature>
<keyword evidence="6" id="KW-1185">Reference proteome</keyword>
<dbReference type="EC" id="2.7.8.7" evidence="1"/>
<reference evidence="5 6" key="1">
    <citation type="journal article" date="2017" name="Nature">
        <title>The Apostasia genome and the evolution of orchids.</title>
        <authorList>
            <person name="Zhang G.Q."/>
            <person name="Liu K.W."/>
            <person name="Li Z."/>
            <person name="Lohaus R."/>
            <person name="Hsiao Y.Y."/>
            <person name="Niu S.C."/>
            <person name="Wang J.Y."/>
            <person name="Lin Y.C."/>
            <person name="Xu Q."/>
            <person name="Chen L.J."/>
            <person name="Yoshida K."/>
            <person name="Fujiwara S."/>
            <person name="Wang Z.W."/>
            <person name="Zhang Y.Q."/>
            <person name="Mitsuda N."/>
            <person name="Wang M."/>
            <person name="Liu G.H."/>
            <person name="Pecoraro L."/>
            <person name="Huang H.X."/>
            <person name="Xiao X.J."/>
            <person name="Lin M."/>
            <person name="Wu X.Y."/>
            <person name="Wu W.L."/>
            <person name="Chen Y.Y."/>
            <person name="Chang S.B."/>
            <person name="Sakamoto S."/>
            <person name="Ohme-Takagi M."/>
            <person name="Yagi M."/>
            <person name="Zeng S.J."/>
            <person name="Shen C.Y."/>
            <person name="Yeh C.M."/>
            <person name="Luo Y.B."/>
            <person name="Tsai W.C."/>
            <person name="Van de Peer Y."/>
            <person name="Liu Z.J."/>
        </authorList>
    </citation>
    <scope>NUCLEOTIDE SEQUENCE [LARGE SCALE GENOMIC DNA]</scope>
    <source>
        <strain evidence="6">cv. Shenzhen</strain>
        <tissue evidence="5">Stem</tissue>
    </source>
</reference>
<sequence length="260" mass="29426">MFSFPVEAFTRKLCSIPLLAPHPLPCSRETHFWYIVTDEVNEPSLLNQYSKILSPSERRATLHLNGTKLQKAALLARTLVRTTLSRYTNCEITPESLKFDKNKYGKPQLVWQQEGWSPPCLNFNISHTSSLIACAVTIDLQVGIDVEDKQRTLKHGIISFAKRFFSPNEVQYLHAFADPVMQQQEFIKLWTLKVYTSAAPHEISTAMLHATKTKQEAYVKALGRGFSAAPFKNFAIRLEAKEGMENNAALPISMVKKVTL</sequence>
<proteinExistence type="predicted"/>
<feature type="domain" description="4'-phosphopantetheinyl transferase" evidence="3">
    <location>
        <begin position="141"/>
        <end position="193"/>
    </location>
</feature>
<dbReference type="Pfam" id="PF22624">
    <property type="entry name" value="AASDHPPT_N"/>
    <property type="match status" value="1"/>
</dbReference>
<gene>
    <name evidence="5" type="ORF">AXF42_Ash008175</name>
</gene>
<dbReference type="GO" id="GO:0008897">
    <property type="term" value="F:holo-[acyl-carrier-protein] synthase activity"/>
    <property type="evidence" value="ECO:0007669"/>
    <property type="project" value="UniProtKB-EC"/>
</dbReference>
<evidence type="ECO:0000313" key="6">
    <source>
        <dbReference type="Proteomes" id="UP000236161"/>
    </source>
</evidence>
<accession>A0A2I0A8T1</accession>
<dbReference type="PANTHER" id="PTHR12215">
    <property type="entry name" value="PHOSPHOPANTETHEINE TRANSFERASE"/>
    <property type="match status" value="1"/>
</dbReference>
<dbReference type="SUPFAM" id="SSF56214">
    <property type="entry name" value="4'-phosphopantetheinyl transferase"/>
    <property type="match status" value="2"/>
</dbReference>
<dbReference type="Proteomes" id="UP000236161">
    <property type="component" value="Unassembled WGS sequence"/>
</dbReference>
<dbReference type="GO" id="GO:0005829">
    <property type="term" value="C:cytosol"/>
    <property type="evidence" value="ECO:0007669"/>
    <property type="project" value="TreeGrafter"/>
</dbReference>
<dbReference type="GO" id="GO:0019878">
    <property type="term" value="P:lysine biosynthetic process via aminoadipic acid"/>
    <property type="evidence" value="ECO:0007669"/>
    <property type="project" value="TreeGrafter"/>
</dbReference>
<evidence type="ECO:0000313" key="5">
    <source>
        <dbReference type="EMBL" id="PKA51946.1"/>
    </source>
</evidence>
<evidence type="ECO:0000256" key="1">
    <source>
        <dbReference type="ARBA" id="ARBA00013172"/>
    </source>
</evidence>
<evidence type="ECO:0000256" key="2">
    <source>
        <dbReference type="ARBA" id="ARBA00022679"/>
    </source>
</evidence>
<dbReference type="InterPro" id="IPR055066">
    <property type="entry name" value="AASDHPPT_N"/>
</dbReference>
<dbReference type="GO" id="GO:0000287">
    <property type="term" value="F:magnesium ion binding"/>
    <property type="evidence" value="ECO:0007669"/>
    <property type="project" value="InterPro"/>
</dbReference>